<dbReference type="SUPFAM" id="SSF50346">
    <property type="entry name" value="PRC-barrel domain"/>
    <property type="match status" value="2"/>
</dbReference>
<feature type="compositionally biased region" description="Basic and acidic residues" evidence="1">
    <location>
        <begin position="191"/>
        <end position="201"/>
    </location>
</feature>
<feature type="region of interest" description="Disordered" evidence="1">
    <location>
        <begin position="191"/>
        <end position="234"/>
    </location>
</feature>
<proteinExistence type="predicted"/>
<dbReference type="InterPro" id="IPR027275">
    <property type="entry name" value="PRC-brl_dom"/>
</dbReference>
<feature type="compositionally biased region" description="Polar residues" evidence="1">
    <location>
        <begin position="214"/>
        <end position="228"/>
    </location>
</feature>
<evidence type="ECO:0000259" key="2">
    <source>
        <dbReference type="Pfam" id="PF05239"/>
    </source>
</evidence>
<evidence type="ECO:0000256" key="1">
    <source>
        <dbReference type="SAM" id="MobiDB-lite"/>
    </source>
</evidence>
<dbReference type="Pfam" id="PF05239">
    <property type="entry name" value="PRC"/>
    <property type="match status" value="1"/>
</dbReference>
<dbReference type="PANTHER" id="PTHR36740:SF1">
    <property type="entry name" value="PRC-BARREL DOMAIN-CONTAINING PROTEIN"/>
    <property type="match status" value="1"/>
</dbReference>
<dbReference type="Gene3D" id="2.30.30.240">
    <property type="entry name" value="PRC-barrel domain"/>
    <property type="match status" value="2"/>
</dbReference>
<dbReference type="EMBL" id="JAAHFQ010000078">
    <property type="protein sequence ID" value="NER27178.1"/>
    <property type="molecule type" value="Genomic_DNA"/>
</dbReference>
<feature type="non-terminal residue" evidence="3">
    <location>
        <position position="1"/>
    </location>
</feature>
<protein>
    <submittedName>
        <fullName evidence="3">Photosystem reaction center subunit H</fullName>
    </submittedName>
</protein>
<organism evidence="3">
    <name type="scientific">Symploca sp. SIO1C4</name>
    <dbReference type="NCBI Taxonomy" id="2607765"/>
    <lineage>
        <taxon>Bacteria</taxon>
        <taxon>Bacillati</taxon>
        <taxon>Cyanobacteriota</taxon>
        <taxon>Cyanophyceae</taxon>
        <taxon>Coleofasciculales</taxon>
        <taxon>Coleofasciculaceae</taxon>
        <taxon>Symploca</taxon>
    </lineage>
</organism>
<name>A0A6B3NDG4_9CYAN</name>
<evidence type="ECO:0000313" key="3">
    <source>
        <dbReference type="EMBL" id="NER27178.1"/>
    </source>
</evidence>
<sequence>RQTAEEIGRVAQLLLDPQAHRVVGLTCKSGFLGSKKKSFTWAQVEAIGTDSIMINGNQGETFAEKLEPLDSPIDCEVWTDSGNKVGRILDYLLEPNTGSVLNYLFSSNGWRGFIDGIYLLPPVAISSIGKKRVIVIDAVIQKSQPYTQGLNQKINQAAEYIEKDYKKTVEDLEAVGRGVQNVASQVKDKTQDVTSQIKDKAQAAGDTFKGKVSQIRTQLPGNSQTSAPQEDKES</sequence>
<dbReference type="PANTHER" id="PTHR36740">
    <property type="entry name" value="PRC DOMAIN-CONTAINING PROTEIN"/>
    <property type="match status" value="1"/>
</dbReference>
<dbReference type="AlphaFoldDB" id="A0A6B3NDG4"/>
<accession>A0A6B3NDG4</accession>
<comment type="caution">
    <text evidence="3">The sequence shown here is derived from an EMBL/GenBank/DDBJ whole genome shotgun (WGS) entry which is preliminary data.</text>
</comment>
<reference evidence="3" key="1">
    <citation type="submission" date="2019-11" db="EMBL/GenBank/DDBJ databases">
        <title>Genomic insights into an expanded diversity of filamentous marine cyanobacteria reveals the extraordinary biosynthetic potential of Moorea and Okeania.</title>
        <authorList>
            <person name="Ferreira Leao T."/>
            <person name="Wang M."/>
            <person name="Moss N."/>
            <person name="Da Silva R."/>
            <person name="Sanders J."/>
            <person name="Nurk S."/>
            <person name="Gurevich A."/>
            <person name="Humphrey G."/>
            <person name="Reher R."/>
            <person name="Zhu Q."/>
            <person name="Belda-Ferre P."/>
            <person name="Glukhov E."/>
            <person name="Rex R."/>
            <person name="Dorrestein P.C."/>
            <person name="Knight R."/>
            <person name="Pevzner P."/>
            <person name="Gerwick W.H."/>
            <person name="Gerwick L."/>
        </authorList>
    </citation>
    <scope>NUCLEOTIDE SEQUENCE</scope>
    <source>
        <strain evidence="3">SIO1C4</strain>
    </source>
</reference>
<dbReference type="InterPro" id="IPR011033">
    <property type="entry name" value="PRC_barrel-like_sf"/>
</dbReference>
<dbReference type="Gene3D" id="1.10.287.700">
    <property type="entry name" value="Helix hairpin bin"/>
    <property type="match status" value="1"/>
</dbReference>
<feature type="domain" description="PRC-barrel" evidence="2">
    <location>
        <begin position="69"/>
        <end position="135"/>
    </location>
</feature>
<gene>
    <name evidence="3" type="ORF">F6J89_05945</name>
</gene>